<dbReference type="EMBL" id="OZ035826">
    <property type="protein sequence ID" value="CAL1604581.1"/>
    <property type="molecule type" value="Genomic_DNA"/>
</dbReference>
<organism evidence="2 3">
    <name type="scientific">Knipowitschia caucasica</name>
    <name type="common">Caucasian dwarf goby</name>
    <name type="synonym">Pomatoschistus caucasicus</name>
    <dbReference type="NCBI Taxonomy" id="637954"/>
    <lineage>
        <taxon>Eukaryota</taxon>
        <taxon>Metazoa</taxon>
        <taxon>Chordata</taxon>
        <taxon>Craniata</taxon>
        <taxon>Vertebrata</taxon>
        <taxon>Euteleostomi</taxon>
        <taxon>Actinopterygii</taxon>
        <taxon>Neopterygii</taxon>
        <taxon>Teleostei</taxon>
        <taxon>Neoteleostei</taxon>
        <taxon>Acanthomorphata</taxon>
        <taxon>Gobiaria</taxon>
        <taxon>Gobiiformes</taxon>
        <taxon>Gobioidei</taxon>
        <taxon>Gobiidae</taxon>
        <taxon>Gobiinae</taxon>
        <taxon>Knipowitschia</taxon>
    </lineage>
</organism>
<evidence type="ECO:0000313" key="3">
    <source>
        <dbReference type="Proteomes" id="UP001497482"/>
    </source>
</evidence>
<gene>
    <name evidence="2" type="ORF">KC01_LOCUS32071</name>
</gene>
<sequence>MQKPHKSESAASGSDFPDEASPTALNRTTELLDVTAARKNTGREEGNSGLRVHPRTEGLWKDSSSLSFFFVGGTEPQCWQVRFERQLSQQSQKNTRLQTKRLTFVGFVVVEGV</sequence>
<dbReference type="AlphaFoldDB" id="A0AAV2LSC1"/>
<name>A0AAV2LSC1_KNICA</name>
<reference evidence="2 3" key="1">
    <citation type="submission" date="2024-04" db="EMBL/GenBank/DDBJ databases">
        <authorList>
            <person name="Waldvogel A.-M."/>
            <person name="Schoenle A."/>
        </authorList>
    </citation>
    <scope>NUCLEOTIDE SEQUENCE [LARGE SCALE GENOMIC DNA]</scope>
</reference>
<protein>
    <submittedName>
        <fullName evidence="2">Uncharacterized protein</fullName>
    </submittedName>
</protein>
<feature type="region of interest" description="Disordered" evidence="1">
    <location>
        <begin position="1"/>
        <end position="55"/>
    </location>
</feature>
<dbReference type="Proteomes" id="UP001497482">
    <property type="component" value="Chromosome 4"/>
</dbReference>
<evidence type="ECO:0000313" key="2">
    <source>
        <dbReference type="EMBL" id="CAL1604581.1"/>
    </source>
</evidence>
<accession>A0AAV2LSC1</accession>
<keyword evidence="3" id="KW-1185">Reference proteome</keyword>
<proteinExistence type="predicted"/>
<evidence type="ECO:0000256" key="1">
    <source>
        <dbReference type="SAM" id="MobiDB-lite"/>
    </source>
</evidence>